<feature type="domain" description="U-box" evidence="1">
    <location>
        <begin position="120"/>
        <end position="193"/>
    </location>
</feature>
<evidence type="ECO:0000259" key="1">
    <source>
        <dbReference type="PROSITE" id="PS51698"/>
    </source>
</evidence>
<dbReference type="CDD" id="cd16655">
    <property type="entry name" value="RING-Ubox_WDSUB1-like"/>
    <property type="match status" value="1"/>
</dbReference>
<accession>A0A7S0RSC2</accession>
<dbReference type="AlphaFoldDB" id="A0A7S0RSC2"/>
<dbReference type="SMART" id="SM00504">
    <property type="entry name" value="Ubox"/>
    <property type="match status" value="1"/>
</dbReference>
<name>A0A7S0RSC2_9CHLO</name>
<dbReference type="Gene3D" id="3.30.40.10">
    <property type="entry name" value="Zinc/RING finger domain, C3HC4 (zinc finger)"/>
    <property type="match status" value="1"/>
</dbReference>
<dbReference type="PANTHER" id="PTHR46573:SF1">
    <property type="entry name" value="WD REPEAT, SAM AND U-BOX DOMAIN-CONTAINING PROTEIN 1"/>
    <property type="match status" value="1"/>
</dbReference>
<dbReference type="InterPro" id="IPR003613">
    <property type="entry name" value="Ubox_domain"/>
</dbReference>
<dbReference type="InterPro" id="IPR052085">
    <property type="entry name" value="WD-SAM-U-box"/>
</dbReference>
<dbReference type="Pfam" id="PF04564">
    <property type="entry name" value="U-box"/>
    <property type="match status" value="1"/>
</dbReference>
<dbReference type="SUPFAM" id="SSF57850">
    <property type="entry name" value="RING/U-box"/>
    <property type="match status" value="1"/>
</dbReference>
<evidence type="ECO:0000313" key="2">
    <source>
        <dbReference type="EMBL" id="CAD8685562.1"/>
    </source>
</evidence>
<dbReference type="GO" id="GO:0016567">
    <property type="term" value="P:protein ubiquitination"/>
    <property type="evidence" value="ECO:0007669"/>
    <property type="project" value="UniProtKB-UniPathway"/>
</dbReference>
<organism evidence="2">
    <name type="scientific">Chlamydomonas leiostraca</name>
    <dbReference type="NCBI Taxonomy" id="1034604"/>
    <lineage>
        <taxon>Eukaryota</taxon>
        <taxon>Viridiplantae</taxon>
        <taxon>Chlorophyta</taxon>
        <taxon>core chlorophytes</taxon>
        <taxon>Chlorophyceae</taxon>
        <taxon>CS clade</taxon>
        <taxon>Chlamydomonadales</taxon>
        <taxon>Chlamydomonadaceae</taxon>
        <taxon>Chlamydomonas</taxon>
    </lineage>
</organism>
<dbReference type="GO" id="GO:0004842">
    <property type="term" value="F:ubiquitin-protein transferase activity"/>
    <property type="evidence" value="ECO:0007669"/>
    <property type="project" value="InterPro"/>
</dbReference>
<dbReference type="InterPro" id="IPR013083">
    <property type="entry name" value="Znf_RING/FYVE/PHD"/>
</dbReference>
<dbReference type="UniPathway" id="UPA00143"/>
<dbReference type="PANTHER" id="PTHR46573">
    <property type="entry name" value="WD REPEAT, SAM AND U-BOX DOMAIN-CONTAINING PROTEIN 1"/>
    <property type="match status" value="1"/>
</dbReference>
<proteinExistence type="predicted"/>
<sequence>MGLAGLGAANGLGGNGLGGNGLGAAGLGAAGLGGNGLGMGGLGNMGNMGGMNAGLQGLQGLQGLSPSAMQMGGAGRYSGSMGISHDTAAQQLQHQAAQAQVAAAQAAQLSQLAAMSGHKQLPATFFCPLSRTLMADPVVAADGVTYERGAISEWLQGNNVSPVTRQPMANKFLAPNYSVKAAILTHTTSTAGAAMNPAMMMAGMGGHLGGGM</sequence>
<dbReference type="PROSITE" id="PS51698">
    <property type="entry name" value="U_BOX"/>
    <property type="match status" value="1"/>
</dbReference>
<reference evidence="2" key="1">
    <citation type="submission" date="2021-01" db="EMBL/GenBank/DDBJ databases">
        <authorList>
            <person name="Corre E."/>
            <person name="Pelletier E."/>
            <person name="Niang G."/>
            <person name="Scheremetjew M."/>
            <person name="Finn R."/>
            <person name="Kale V."/>
            <person name="Holt S."/>
            <person name="Cochrane G."/>
            <person name="Meng A."/>
            <person name="Brown T."/>
            <person name="Cohen L."/>
        </authorList>
    </citation>
    <scope>NUCLEOTIDE SEQUENCE</scope>
    <source>
        <strain evidence="2">SAG 11-49</strain>
    </source>
</reference>
<gene>
    <name evidence="2" type="ORF">CLEI1391_LOCUS12401</name>
</gene>
<dbReference type="EMBL" id="HBFB01022115">
    <property type="protein sequence ID" value="CAD8685562.1"/>
    <property type="molecule type" value="Transcribed_RNA"/>
</dbReference>
<protein>
    <recommendedName>
        <fullName evidence="1">U-box domain-containing protein</fullName>
    </recommendedName>
</protein>